<dbReference type="RefSeq" id="WP_002685313.1">
    <property type="nucleotide sequence ID" value="NZ_CM001795.1"/>
</dbReference>
<dbReference type="InterPro" id="IPR025357">
    <property type="entry name" value="DUF4261"/>
</dbReference>
<gene>
    <name evidence="2" type="ORF">HMPREF9726_01973</name>
</gene>
<organism evidence="2">
    <name type="scientific">Treponema denticola H-22</name>
    <dbReference type="NCBI Taxonomy" id="999432"/>
    <lineage>
        <taxon>Bacteria</taxon>
        <taxon>Pseudomonadati</taxon>
        <taxon>Spirochaetota</taxon>
        <taxon>Spirochaetia</taxon>
        <taxon>Spirochaetales</taxon>
        <taxon>Treponemataceae</taxon>
        <taxon>Treponema</taxon>
    </lineage>
</organism>
<dbReference type="Proteomes" id="UP000011705">
    <property type="component" value="Chromosome"/>
</dbReference>
<dbReference type="EMBL" id="AGDV01000020">
    <property type="protein sequence ID" value="EMB31593.1"/>
    <property type="molecule type" value="Genomic_DNA"/>
</dbReference>
<comment type="caution">
    <text evidence="2">The sequence shown here is derived from an EMBL/GenBank/DDBJ whole genome shotgun (WGS) entry which is preliminary data.</text>
</comment>
<proteinExistence type="predicted"/>
<dbReference type="Pfam" id="PF14080">
    <property type="entry name" value="DUF4261"/>
    <property type="match status" value="1"/>
</dbReference>
<accession>A0A0E2E4C7</accession>
<sequence length="299" mass="34280">MKEKKSNGDDKILKQDMSQTADRPGMVFMIHLLMEEKCEMPEKEHIHKIMCEHLGETDCFCYDGNMAGFAPKKYSVHYEKEKLNVTPQLIIMNCSEIEKPIMDDVSATQLWNCPNGSEILETCKYQVMATDMLAAGLNYKERAEMLVNYVEALVNIYPACKAVVFETSKKMLPREDILNCTLPQEMRFLHYAVNIRFFNIQGTNDMLVDSLGMSTLFLPDVQYHFHDLNPNDVVNHAYNVLSYIYDNDNPIEDGNTIAGITDGNMNSDIKWKVQYENSLIQPIREVIDINTGEYASGNR</sequence>
<dbReference type="HOGENOM" id="CLU_056940_0_0_12"/>
<dbReference type="AlphaFoldDB" id="A0A0E2E4C7"/>
<evidence type="ECO:0000259" key="1">
    <source>
        <dbReference type="Pfam" id="PF14080"/>
    </source>
</evidence>
<reference evidence="2" key="1">
    <citation type="submission" date="2012-01" db="EMBL/GenBank/DDBJ databases">
        <title>The Genome Sequence of Treponema denticola H-22.</title>
        <authorList>
            <consortium name="The Broad Institute Genome Sequencing Platform"/>
            <person name="Earl A."/>
            <person name="Ward D."/>
            <person name="Feldgarden M."/>
            <person name="Gevers D."/>
            <person name="Blanton J.M."/>
            <person name="Fenno C.J."/>
            <person name="Baranova O.V."/>
            <person name="Mathney J."/>
            <person name="Dewhirst F.E."/>
            <person name="Izard J."/>
            <person name="Young S.K."/>
            <person name="Zeng Q."/>
            <person name="Gargeya S."/>
            <person name="Fitzgerald M."/>
            <person name="Haas B."/>
            <person name="Abouelleil A."/>
            <person name="Alvarado L."/>
            <person name="Arachchi H.M."/>
            <person name="Berlin A."/>
            <person name="Chapman S.B."/>
            <person name="Gearin G."/>
            <person name="Goldberg J."/>
            <person name="Griggs A."/>
            <person name="Gujja S."/>
            <person name="Hansen M."/>
            <person name="Heiman D."/>
            <person name="Howarth C."/>
            <person name="Larimer J."/>
            <person name="Lui A."/>
            <person name="MacDonald P.J.P."/>
            <person name="McCowen C."/>
            <person name="Montmayeur A."/>
            <person name="Murphy C."/>
            <person name="Neiman D."/>
            <person name="Pearson M."/>
            <person name="Priest M."/>
            <person name="Roberts A."/>
            <person name="Saif S."/>
            <person name="Shea T."/>
            <person name="Sisk P."/>
            <person name="Stolte C."/>
            <person name="Sykes S."/>
            <person name="Wortman J."/>
            <person name="Nusbaum C."/>
            <person name="Birren B."/>
        </authorList>
    </citation>
    <scope>NUCLEOTIDE SEQUENCE [LARGE SCALE GENOMIC DNA]</scope>
    <source>
        <strain evidence="2">H-22</strain>
    </source>
</reference>
<feature type="domain" description="DUF4261" evidence="1">
    <location>
        <begin position="209"/>
        <end position="290"/>
    </location>
</feature>
<dbReference type="PATRIC" id="fig|999432.5.peg.2049"/>
<evidence type="ECO:0000313" key="2">
    <source>
        <dbReference type="EMBL" id="EMB31593.1"/>
    </source>
</evidence>
<name>A0A0E2E4C7_TREDN</name>
<protein>
    <recommendedName>
        <fullName evidence="1">DUF4261 domain-containing protein</fullName>
    </recommendedName>
</protein>